<feature type="compositionally biased region" description="Polar residues" evidence="1">
    <location>
        <begin position="401"/>
        <end position="410"/>
    </location>
</feature>
<feature type="region of interest" description="Disordered" evidence="1">
    <location>
        <begin position="280"/>
        <end position="334"/>
    </location>
</feature>
<sequence length="508" mass="52951">MERMSPVSALKTTVGGGAAFEECYGQPLPAEFSELSGHTVILSYAPPDMVRQPLGPPMVPLPANDDPRPLFPQAKLEAMEMKVRQKMMQRKASLVDTHALSDFNATETPSIAVRVIACADGSRELVKSLVVPPELTENGEEVCGSSEFILDGERLEYQRPGRVAATGSQTVRPMPLFRTYDPGQKSIASGNQKNKSRGVVENAEMDSKKGSRHGGNVLGGASGLHGGASTGQSGGGRGWGTAAVRQELEAQLSDGMLTYVPSMFKRPKGVESTAFVPQGQAMEQARHKYQSVKQRRPASAPPRRGAAAATTAPEAGNAQDSGTLGGGGGGSGGSANGGLASNGLSNTTVFRGKKWGDVTVVHVEETDLLATYRQNSQQQQEQQQSGVSMSRSSSAKLRAGSLQSSPSNTAKPAAVPKPGYGPSGGPNGRENTTTMTRGARQPNGVGSTPASRKNIAITAASAARTAAEKIQQGGAAAKVRSKPGPVVRTAWAAESPPRTDSKPNANTR</sequence>
<gene>
    <name evidence="2" type="ORF">VaNZ11_013400</name>
</gene>
<dbReference type="EMBL" id="BSDZ01000080">
    <property type="protein sequence ID" value="GLI68856.1"/>
    <property type="molecule type" value="Genomic_DNA"/>
</dbReference>
<evidence type="ECO:0000313" key="3">
    <source>
        <dbReference type="Proteomes" id="UP001165090"/>
    </source>
</evidence>
<protein>
    <submittedName>
        <fullName evidence="2">Uncharacterized protein</fullName>
    </submittedName>
</protein>
<evidence type="ECO:0000313" key="2">
    <source>
        <dbReference type="EMBL" id="GLI68856.1"/>
    </source>
</evidence>
<feature type="compositionally biased region" description="Gly residues" evidence="1">
    <location>
        <begin position="323"/>
        <end position="334"/>
    </location>
</feature>
<feature type="region of interest" description="Disordered" evidence="1">
    <location>
        <begin position="373"/>
        <end position="453"/>
    </location>
</feature>
<dbReference type="Proteomes" id="UP001165090">
    <property type="component" value="Unassembled WGS sequence"/>
</dbReference>
<reference evidence="2 3" key="1">
    <citation type="journal article" date="2023" name="IScience">
        <title>Expanded male sex-determining region conserved during the evolution of homothallism in the green alga Volvox.</title>
        <authorList>
            <person name="Yamamoto K."/>
            <person name="Matsuzaki R."/>
            <person name="Mahakham W."/>
            <person name="Heman W."/>
            <person name="Sekimoto H."/>
            <person name="Kawachi M."/>
            <person name="Minakuchi Y."/>
            <person name="Toyoda A."/>
            <person name="Nozaki H."/>
        </authorList>
    </citation>
    <scope>NUCLEOTIDE SEQUENCE [LARGE SCALE GENOMIC DNA]</scope>
    <source>
        <strain evidence="2 3">NIES-4468</strain>
    </source>
</reference>
<name>A0ABQ5SI25_9CHLO</name>
<feature type="compositionally biased region" description="Low complexity" evidence="1">
    <location>
        <begin position="297"/>
        <end position="322"/>
    </location>
</feature>
<feature type="compositionally biased region" description="Low complexity" evidence="1">
    <location>
        <begin position="374"/>
        <end position="394"/>
    </location>
</feature>
<feature type="non-terminal residue" evidence="2">
    <location>
        <position position="508"/>
    </location>
</feature>
<keyword evidence="3" id="KW-1185">Reference proteome</keyword>
<feature type="region of interest" description="Disordered" evidence="1">
    <location>
        <begin position="472"/>
        <end position="508"/>
    </location>
</feature>
<feature type="compositionally biased region" description="Gly residues" evidence="1">
    <location>
        <begin position="216"/>
        <end position="239"/>
    </location>
</feature>
<proteinExistence type="predicted"/>
<comment type="caution">
    <text evidence="2">The sequence shown here is derived from an EMBL/GenBank/DDBJ whole genome shotgun (WGS) entry which is preliminary data.</text>
</comment>
<evidence type="ECO:0000256" key="1">
    <source>
        <dbReference type="SAM" id="MobiDB-lite"/>
    </source>
</evidence>
<feature type="compositionally biased region" description="Basic residues" evidence="1">
    <location>
        <begin position="287"/>
        <end position="296"/>
    </location>
</feature>
<organism evidence="2 3">
    <name type="scientific">Volvox africanus</name>
    <dbReference type="NCBI Taxonomy" id="51714"/>
    <lineage>
        <taxon>Eukaryota</taxon>
        <taxon>Viridiplantae</taxon>
        <taxon>Chlorophyta</taxon>
        <taxon>core chlorophytes</taxon>
        <taxon>Chlorophyceae</taxon>
        <taxon>CS clade</taxon>
        <taxon>Chlamydomonadales</taxon>
        <taxon>Volvocaceae</taxon>
        <taxon>Volvox</taxon>
    </lineage>
</organism>
<accession>A0ABQ5SI25</accession>
<feature type="region of interest" description="Disordered" evidence="1">
    <location>
        <begin position="173"/>
        <end position="239"/>
    </location>
</feature>